<sequence length="150" mass="17167">MNGFGDPLQLQTQEKTVFLDCKGSMPRLGLWSKIIKLKMWSIVDLITPPLCRRKMFSLGEKGWKFQQVHWEAKSEISPLTADSGPAQVTQQKLFCCGYWSDHLPQYVALDKCKKKLDPLEGKRKFLAGGYLDDISFDEMVPSYLKLNHIA</sequence>
<accession>A0AA87B8S5</accession>
<keyword evidence="2" id="KW-1185">Reference proteome</keyword>
<evidence type="ECO:0000313" key="2">
    <source>
        <dbReference type="Proteomes" id="UP001189624"/>
    </source>
</evidence>
<dbReference type="Proteomes" id="UP001189624">
    <property type="component" value="Chromosome 11"/>
</dbReference>
<dbReference type="Gramene" id="rna-AYBTSS11_LOCUS31184">
    <property type="protein sequence ID" value="CAJ1978976.1"/>
    <property type="gene ID" value="gene-AYBTSS11_LOCUS31184"/>
</dbReference>
<gene>
    <name evidence="1" type="ORF">AYBTSS11_LOCUS31184</name>
</gene>
<proteinExistence type="predicted"/>
<organism evidence="1 2">
    <name type="scientific">Sphenostylis stenocarpa</name>
    <dbReference type="NCBI Taxonomy" id="92480"/>
    <lineage>
        <taxon>Eukaryota</taxon>
        <taxon>Viridiplantae</taxon>
        <taxon>Streptophyta</taxon>
        <taxon>Embryophyta</taxon>
        <taxon>Tracheophyta</taxon>
        <taxon>Spermatophyta</taxon>
        <taxon>Magnoliopsida</taxon>
        <taxon>eudicotyledons</taxon>
        <taxon>Gunneridae</taxon>
        <taxon>Pentapetalae</taxon>
        <taxon>rosids</taxon>
        <taxon>fabids</taxon>
        <taxon>Fabales</taxon>
        <taxon>Fabaceae</taxon>
        <taxon>Papilionoideae</taxon>
        <taxon>50 kb inversion clade</taxon>
        <taxon>NPAAA clade</taxon>
        <taxon>indigoferoid/millettioid clade</taxon>
        <taxon>Phaseoleae</taxon>
        <taxon>Sphenostylis</taxon>
    </lineage>
</organism>
<reference evidence="1" key="1">
    <citation type="submission" date="2023-10" db="EMBL/GenBank/DDBJ databases">
        <authorList>
            <person name="Domelevo Entfellner J.-B."/>
        </authorList>
    </citation>
    <scope>NUCLEOTIDE SEQUENCE</scope>
</reference>
<protein>
    <submittedName>
        <fullName evidence="1">Uncharacterized protein</fullName>
    </submittedName>
</protein>
<evidence type="ECO:0000313" key="1">
    <source>
        <dbReference type="EMBL" id="CAJ1978976.1"/>
    </source>
</evidence>
<dbReference type="EMBL" id="OY731408">
    <property type="protein sequence ID" value="CAJ1978976.1"/>
    <property type="molecule type" value="Genomic_DNA"/>
</dbReference>
<dbReference type="AlphaFoldDB" id="A0AA87B8S5"/>
<name>A0AA87B8S5_9FABA</name>